<evidence type="ECO:0000256" key="1">
    <source>
        <dbReference type="ARBA" id="ARBA00023015"/>
    </source>
</evidence>
<dbReference type="PRINTS" id="PR00040">
    <property type="entry name" value="HTHMERR"/>
</dbReference>
<keyword evidence="6" id="KW-1185">Reference proteome</keyword>
<dbReference type="PROSITE" id="PS50937">
    <property type="entry name" value="HTH_MERR_2"/>
    <property type="match status" value="1"/>
</dbReference>
<dbReference type="Pfam" id="PF00376">
    <property type="entry name" value="MerR"/>
    <property type="match status" value="1"/>
</dbReference>
<evidence type="ECO:0000259" key="4">
    <source>
        <dbReference type="PROSITE" id="PS50937"/>
    </source>
</evidence>
<reference evidence="6" key="1">
    <citation type="journal article" date="2019" name="Int. J. Syst. Evol. Microbiol.">
        <title>The Global Catalogue of Microorganisms (GCM) 10K type strain sequencing project: providing services to taxonomists for standard genome sequencing and annotation.</title>
        <authorList>
            <consortium name="The Broad Institute Genomics Platform"/>
            <consortium name="The Broad Institute Genome Sequencing Center for Infectious Disease"/>
            <person name="Wu L."/>
            <person name="Ma J."/>
        </authorList>
    </citation>
    <scope>NUCLEOTIDE SEQUENCE [LARGE SCALE GENOMIC DNA]</scope>
    <source>
        <strain evidence="6">KCTC 52606</strain>
    </source>
</reference>
<keyword evidence="3" id="KW-0804">Transcription</keyword>
<evidence type="ECO:0000313" key="6">
    <source>
        <dbReference type="Proteomes" id="UP001595378"/>
    </source>
</evidence>
<dbReference type="Gene3D" id="1.10.1660.10">
    <property type="match status" value="1"/>
</dbReference>
<organism evidence="5 6">
    <name type="scientific">Alteraurantiacibacter lauratis</name>
    <dbReference type="NCBI Taxonomy" id="2054627"/>
    <lineage>
        <taxon>Bacteria</taxon>
        <taxon>Pseudomonadati</taxon>
        <taxon>Pseudomonadota</taxon>
        <taxon>Alphaproteobacteria</taxon>
        <taxon>Sphingomonadales</taxon>
        <taxon>Erythrobacteraceae</taxon>
        <taxon>Alteraurantiacibacter</taxon>
    </lineage>
</organism>
<dbReference type="Pfam" id="PF09278">
    <property type="entry name" value="MerR-DNA-bind"/>
    <property type="match status" value="1"/>
</dbReference>
<dbReference type="SUPFAM" id="SSF46955">
    <property type="entry name" value="Putative DNA-binding domain"/>
    <property type="match status" value="1"/>
</dbReference>
<protein>
    <submittedName>
        <fullName evidence="5">MerR family DNA-binding protein</fullName>
    </submittedName>
</protein>
<name>A0ABV7EES6_9SPHN</name>
<evidence type="ECO:0000256" key="3">
    <source>
        <dbReference type="ARBA" id="ARBA00023163"/>
    </source>
</evidence>
<dbReference type="PANTHER" id="PTHR30204:SF94">
    <property type="entry name" value="HEAVY METAL-DEPENDENT TRANSCRIPTIONAL REGULATOR HI_0293-RELATED"/>
    <property type="match status" value="1"/>
</dbReference>
<evidence type="ECO:0000256" key="2">
    <source>
        <dbReference type="ARBA" id="ARBA00023125"/>
    </source>
</evidence>
<dbReference type="GO" id="GO:0003677">
    <property type="term" value="F:DNA binding"/>
    <property type="evidence" value="ECO:0007669"/>
    <property type="project" value="UniProtKB-KW"/>
</dbReference>
<keyword evidence="2 5" id="KW-0238">DNA-binding</keyword>
<evidence type="ECO:0000313" key="5">
    <source>
        <dbReference type="EMBL" id="MFC3101213.1"/>
    </source>
</evidence>
<dbReference type="InterPro" id="IPR009061">
    <property type="entry name" value="DNA-bd_dom_put_sf"/>
</dbReference>
<dbReference type="InterPro" id="IPR015358">
    <property type="entry name" value="Tscrpt_reg_MerR_DNA-bd"/>
</dbReference>
<dbReference type="InterPro" id="IPR047057">
    <property type="entry name" value="MerR_fam"/>
</dbReference>
<dbReference type="SMART" id="SM00422">
    <property type="entry name" value="HTH_MERR"/>
    <property type="match status" value="1"/>
</dbReference>
<dbReference type="PANTHER" id="PTHR30204">
    <property type="entry name" value="REDOX-CYCLING DRUG-SENSING TRANSCRIPTIONAL ACTIVATOR SOXR"/>
    <property type="match status" value="1"/>
</dbReference>
<comment type="caution">
    <text evidence="5">The sequence shown here is derived from an EMBL/GenBank/DDBJ whole genome shotgun (WGS) entry which is preliminary data.</text>
</comment>
<gene>
    <name evidence="5" type="ORF">ACFODK_09950</name>
</gene>
<keyword evidence="1" id="KW-0805">Transcription regulation</keyword>
<dbReference type="InterPro" id="IPR000551">
    <property type="entry name" value="MerR-type_HTH_dom"/>
</dbReference>
<proteinExistence type="predicted"/>
<sequence>MSKTLMIGDLASATGTKVNTIRFYEETGLMRRADRTASGRRTYDFEDLKRLRFIRRARRLGFETKEIRSLLALSDRPEAPCEEVTDIALGHLTDIEAKIAQLIRLRDELNRMIRLCAGGSISQCQILEQLAESS</sequence>
<dbReference type="RefSeq" id="WP_336919423.1">
    <property type="nucleotide sequence ID" value="NZ_JBANRN010000010.1"/>
</dbReference>
<dbReference type="Proteomes" id="UP001595378">
    <property type="component" value="Unassembled WGS sequence"/>
</dbReference>
<feature type="domain" description="HTH merR-type" evidence="4">
    <location>
        <begin position="4"/>
        <end position="73"/>
    </location>
</feature>
<dbReference type="EMBL" id="JBHRSU010000031">
    <property type="protein sequence ID" value="MFC3101213.1"/>
    <property type="molecule type" value="Genomic_DNA"/>
</dbReference>
<accession>A0ABV7EES6</accession>